<dbReference type="InterPro" id="IPR052350">
    <property type="entry name" value="Metallo-dep_Lactonases"/>
</dbReference>
<evidence type="ECO:0000259" key="2">
    <source>
        <dbReference type="Pfam" id="PF04909"/>
    </source>
</evidence>
<gene>
    <name evidence="3" type="ORF">LLY24_17750</name>
</gene>
<proteinExistence type="inferred from homology"/>
<dbReference type="Pfam" id="PF04909">
    <property type="entry name" value="Amidohydro_2"/>
    <property type="match status" value="1"/>
</dbReference>
<dbReference type="RefSeq" id="WP_259037658.1">
    <property type="nucleotide sequence ID" value="NZ_JAJISC010000010.1"/>
</dbReference>
<protein>
    <submittedName>
        <fullName evidence="3">Amidohydrolase family protein</fullName>
    </submittedName>
</protein>
<dbReference type="EMBL" id="JAJISC010000010">
    <property type="protein sequence ID" value="MCS2611160.1"/>
    <property type="molecule type" value="Genomic_DNA"/>
</dbReference>
<feature type="domain" description="Amidohydrolase-related" evidence="2">
    <location>
        <begin position="22"/>
        <end position="315"/>
    </location>
</feature>
<organism evidence="3 4">
    <name type="scientific">Halomonas dongshanensis</name>
    <dbReference type="NCBI Taxonomy" id="2890835"/>
    <lineage>
        <taxon>Bacteria</taxon>
        <taxon>Pseudomonadati</taxon>
        <taxon>Pseudomonadota</taxon>
        <taxon>Gammaproteobacteria</taxon>
        <taxon>Oceanospirillales</taxon>
        <taxon>Halomonadaceae</taxon>
        <taxon>Halomonas</taxon>
    </lineage>
</organism>
<comment type="similarity">
    <text evidence="1">Belongs to the metallo-dependent hydrolases superfamily.</text>
</comment>
<dbReference type="Proteomes" id="UP001165542">
    <property type="component" value="Unassembled WGS sequence"/>
</dbReference>
<dbReference type="Gene3D" id="3.20.20.140">
    <property type="entry name" value="Metal-dependent hydrolases"/>
    <property type="match status" value="1"/>
</dbReference>
<accession>A0ABT2EHZ4</accession>
<dbReference type="PANTHER" id="PTHR43569">
    <property type="entry name" value="AMIDOHYDROLASE"/>
    <property type="match status" value="1"/>
</dbReference>
<dbReference type="SUPFAM" id="SSF51556">
    <property type="entry name" value="Metallo-dependent hydrolases"/>
    <property type="match status" value="1"/>
</dbReference>
<evidence type="ECO:0000313" key="3">
    <source>
        <dbReference type="EMBL" id="MCS2611160.1"/>
    </source>
</evidence>
<evidence type="ECO:0000256" key="1">
    <source>
        <dbReference type="ARBA" id="ARBA00038310"/>
    </source>
</evidence>
<dbReference type="PANTHER" id="PTHR43569:SF1">
    <property type="entry name" value="BLL3371 PROTEIN"/>
    <property type="match status" value="1"/>
</dbReference>
<comment type="caution">
    <text evidence="3">The sequence shown here is derived from an EMBL/GenBank/DDBJ whole genome shotgun (WGS) entry which is preliminary data.</text>
</comment>
<dbReference type="InterPro" id="IPR032466">
    <property type="entry name" value="Metal_Hydrolase"/>
</dbReference>
<evidence type="ECO:0000313" key="4">
    <source>
        <dbReference type="Proteomes" id="UP001165542"/>
    </source>
</evidence>
<keyword evidence="4" id="KW-1185">Reference proteome</keyword>
<name>A0ABT2EHZ4_9GAMM</name>
<sequence length="326" mass="37512">MNITEQRRHFLQSGKDEDLPIVDAHLHFWDPRSNYHPWLCDEPMIPFRYGDYSRIRVPFFPQDYQRQCGQHSVLGCVYMEAEWQPGDAVDEARWIHGLHDRTGWPNAMIAQAWLDAKDIDAQLETLAGWSLVRGVRHKPAAMPRAEYQANHGLPGSLTCPHFERGFALLARHGFIFELQALWWHLHELIPLLERHPDIPVVINHAGVPGDRQHETLTGWKSALEHVAAYDQVMLKLSGLGIHGEPWRSDDNRWLIRTALDLFGPDRCMFASNFPVDGLVTDLDSLWSDFKQLSSYLSTRERLAVFCDNAVRCYGLGQFNTSPRTNL</sequence>
<reference evidence="3" key="1">
    <citation type="submission" date="2021-11" db="EMBL/GenBank/DDBJ databases">
        <title>Halomonas sp., isolated from a coastal aquaculture zone in Dongshan Bay.</title>
        <authorList>
            <person name="Lin W."/>
        </authorList>
    </citation>
    <scope>NUCLEOTIDE SEQUENCE</scope>
    <source>
        <strain evidence="3">Yzlin-01</strain>
    </source>
</reference>
<dbReference type="InterPro" id="IPR006680">
    <property type="entry name" value="Amidohydro-rel"/>
</dbReference>